<feature type="transmembrane region" description="Helical" evidence="1">
    <location>
        <begin position="243"/>
        <end position="261"/>
    </location>
</feature>
<evidence type="ECO:0000256" key="1">
    <source>
        <dbReference type="SAM" id="Phobius"/>
    </source>
</evidence>
<feature type="transmembrane region" description="Helical" evidence="1">
    <location>
        <begin position="203"/>
        <end position="231"/>
    </location>
</feature>
<feature type="transmembrane region" description="Helical" evidence="1">
    <location>
        <begin position="180"/>
        <end position="197"/>
    </location>
</feature>
<evidence type="ECO:0008006" key="4">
    <source>
        <dbReference type="Google" id="ProtNLM"/>
    </source>
</evidence>
<keyword evidence="1" id="KW-0812">Transmembrane</keyword>
<feature type="transmembrane region" description="Helical" evidence="1">
    <location>
        <begin position="334"/>
        <end position="352"/>
    </location>
</feature>
<accession>A0A1I3EED3</accession>
<feature type="transmembrane region" description="Helical" evidence="1">
    <location>
        <begin position="155"/>
        <end position="173"/>
    </location>
</feature>
<reference evidence="2 3" key="1">
    <citation type="submission" date="2016-10" db="EMBL/GenBank/DDBJ databases">
        <authorList>
            <person name="de Groot N.N."/>
        </authorList>
    </citation>
    <scope>NUCLEOTIDE SEQUENCE [LARGE SCALE GENOMIC DNA]</scope>
    <source>
        <strain evidence="2 3">DSM 26000</strain>
    </source>
</reference>
<feature type="transmembrane region" description="Helical" evidence="1">
    <location>
        <begin position="130"/>
        <end position="149"/>
    </location>
</feature>
<proteinExistence type="predicted"/>
<feature type="transmembrane region" description="Helical" evidence="1">
    <location>
        <begin position="6"/>
        <end position="27"/>
    </location>
</feature>
<name>A0A1I3EED3_9FLAO</name>
<feature type="transmembrane region" description="Helical" evidence="1">
    <location>
        <begin position="301"/>
        <end position="322"/>
    </location>
</feature>
<keyword evidence="1" id="KW-0472">Membrane</keyword>
<protein>
    <recommendedName>
        <fullName evidence="4">Dolichyl-phosphate-mannose-protein mannosyltransferase</fullName>
    </recommendedName>
</protein>
<dbReference type="STRING" id="1125876.SAMN05443292_1033"/>
<evidence type="ECO:0000313" key="2">
    <source>
        <dbReference type="EMBL" id="SFH97335.1"/>
    </source>
</evidence>
<dbReference type="Proteomes" id="UP000198931">
    <property type="component" value="Unassembled WGS sequence"/>
</dbReference>
<keyword evidence="1" id="KW-1133">Transmembrane helix</keyword>
<sequence>MPKYLKIDKIAVLFLTVYLCIMSVYLYKHQYYNSDIEAYMGLVYKYNFPKMDNETIHKKVYAELKIKNPELLEANNSTSEKTIGENIYYKMISQNPKIYEEELQLFTVKPFYNFINSVFYKIGFSASASTFIISIVSYFLIVFLIFLFLKGQLSNVFLALALTILISLFKPLLEASRHASPDVLACLLLILSVYFTLIKKNLLITTIFGMLCIFTRPDYFVFYTFFLLMLYFFRKNFNFEVKILLFSFSYFVISFGLIQFFNQIPWSVLFMNQFTKVQLYPISHPDVFNFLDYFNVIKSSIFLEFNASYFPILLIIIVSVLSSKYSLNKKYVQFFSLFLFIIYATVFIRFFIFPSLVSRMMLGFYLLIILSLIFVLNSKEQLFRNFPTKK</sequence>
<keyword evidence="3" id="KW-1185">Reference proteome</keyword>
<dbReference type="AlphaFoldDB" id="A0A1I3EED3"/>
<organism evidence="2 3">
    <name type="scientific">Halpernia frigidisoli</name>
    <dbReference type="NCBI Taxonomy" id="1125876"/>
    <lineage>
        <taxon>Bacteria</taxon>
        <taxon>Pseudomonadati</taxon>
        <taxon>Bacteroidota</taxon>
        <taxon>Flavobacteriia</taxon>
        <taxon>Flavobacteriales</taxon>
        <taxon>Weeksellaceae</taxon>
        <taxon>Chryseobacterium group</taxon>
        <taxon>Halpernia</taxon>
    </lineage>
</organism>
<evidence type="ECO:0000313" key="3">
    <source>
        <dbReference type="Proteomes" id="UP000198931"/>
    </source>
</evidence>
<gene>
    <name evidence="2" type="ORF">SAMN05443292_1033</name>
</gene>
<feature type="transmembrane region" description="Helical" evidence="1">
    <location>
        <begin position="358"/>
        <end position="376"/>
    </location>
</feature>
<dbReference type="EMBL" id="FOQT01000001">
    <property type="protein sequence ID" value="SFH97335.1"/>
    <property type="molecule type" value="Genomic_DNA"/>
</dbReference>